<dbReference type="GO" id="GO:0022857">
    <property type="term" value="F:transmembrane transporter activity"/>
    <property type="evidence" value="ECO:0007669"/>
    <property type="project" value="InterPro"/>
</dbReference>
<sequence length="400" mass="40695">MSESPPRLPLAIAAFALTQAICWGMTFNLPAITGSAMAETLGLSYPAVMAGPTVMLVVMAAAAVPFLRLFERFGARLVMTSSTAVAALGLGVIATATMTWSYFAGWMLVGLAGGGTLTTAMQIGIAEWAGARARQAIGALLIFGGLSTTLSWPLLGALQAAFGWRTATLVGAALLLVVAAPIYWLLLAKRPGGATKRAAAGPVPPLDRIAFALLAFASAANGIVTWGFSLTIITLFEGRGLEHGTAVLVASFIGVTALLARLVDFAAGKRWNSLATGLLAAAALPLSFAVLIIGTGAPAAVAFVAVYGLSSGVLAVARSTMPLDLFPPAAYARASSMLALPLNLSFACAPPLFAAILAGPGSDVALWVATGLSLSALLSLALLVLRHRRTSALPAPAEAD</sequence>
<dbReference type="InterPro" id="IPR020846">
    <property type="entry name" value="MFS_dom"/>
</dbReference>
<dbReference type="EMBL" id="LAJE02000167">
    <property type="protein sequence ID" value="OEO31157.1"/>
    <property type="molecule type" value="Genomic_DNA"/>
</dbReference>
<feature type="transmembrane region" description="Helical" evidence="4">
    <location>
        <begin position="48"/>
        <end position="70"/>
    </location>
</feature>
<name>A0A1E5XRC3_9HYPH</name>
<dbReference type="InterPro" id="IPR050327">
    <property type="entry name" value="Proton-linked_MCT"/>
</dbReference>
<accession>A0A1E5XRC3</accession>
<evidence type="ECO:0000256" key="2">
    <source>
        <dbReference type="ARBA" id="ARBA00022989"/>
    </source>
</evidence>
<organism evidence="6 7">
    <name type="scientific">Devosia insulae DS-56</name>
    <dbReference type="NCBI Taxonomy" id="1116389"/>
    <lineage>
        <taxon>Bacteria</taxon>
        <taxon>Pseudomonadati</taxon>
        <taxon>Pseudomonadota</taxon>
        <taxon>Alphaproteobacteria</taxon>
        <taxon>Hyphomicrobiales</taxon>
        <taxon>Devosiaceae</taxon>
        <taxon>Devosia</taxon>
    </lineage>
</organism>
<evidence type="ECO:0000256" key="3">
    <source>
        <dbReference type="ARBA" id="ARBA00023136"/>
    </source>
</evidence>
<evidence type="ECO:0000313" key="6">
    <source>
        <dbReference type="EMBL" id="OEO31157.1"/>
    </source>
</evidence>
<dbReference type="InterPro" id="IPR036259">
    <property type="entry name" value="MFS_trans_sf"/>
</dbReference>
<keyword evidence="7" id="KW-1185">Reference proteome</keyword>
<dbReference type="PROSITE" id="PS50850">
    <property type="entry name" value="MFS"/>
    <property type="match status" value="1"/>
</dbReference>
<dbReference type="PANTHER" id="PTHR11360:SF290">
    <property type="entry name" value="MONOCARBOXYLATE MFS PERMEASE"/>
    <property type="match status" value="1"/>
</dbReference>
<feature type="transmembrane region" description="Helical" evidence="4">
    <location>
        <begin position="275"/>
        <end position="293"/>
    </location>
</feature>
<feature type="transmembrane region" description="Helical" evidence="4">
    <location>
        <begin position="167"/>
        <end position="188"/>
    </location>
</feature>
<gene>
    <name evidence="6" type="ORF">VW23_017460</name>
</gene>
<dbReference type="InterPro" id="IPR011701">
    <property type="entry name" value="MFS"/>
</dbReference>
<feature type="transmembrane region" description="Helical" evidence="4">
    <location>
        <begin position="137"/>
        <end position="155"/>
    </location>
</feature>
<feature type="transmembrane region" description="Helical" evidence="4">
    <location>
        <begin position="209"/>
        <end position="233"/>
    </location>
</feature>
<dbReference type="AlphaFoldDB" id="A0A1E5XRC3"/>
<proteinExistence type="predicted"/>
<evidence type="ECO:0000313" key="7">
    <source>
        <dbReference type="Proteomes" id="UP000095463"/>
    </source>
</evidence>
<feature type="transmembrane region" description="Helical" evidence="4">
    <location>
        <begin position="77"/>
        <end position="97"/>
    </location>
</feature>
<evidence type="ECO:0000256" key="1">
    <source>
        <dbReference type="ARBA" id="ARBA00022692"/>
    </source>
</evidence>
<dbReference type="Pfam" id="PF07690">
    <property type="entry name" value="MFS_1"/>
    <property type="match status" value="1"/>
</dbReference>
<keyword evidence="1 4" id="KW-0812">Transmembrane</keyword>
<keyword evidence="2 4" id="KW-1133">Transmembrane helix</keyword>
<feature type="domain" description="Major facilitator superfamily (MFS) profile" evidence="5">
    <location>
        <begin position="12"/>
        <end position="388"/>
    </location>
</feature>
<dbReference type="Proteomes" id="UP000095463">
    <property type="component" value="Unassembled WGS sequence"/>
</dbReference>
<comment type="caution">
    <text evidence="6">The sequence shown here is derived from an EMBL/GenBank/DDBJ whole genome shotgun (WGS) entry which is preliminary data.</text>
</comment>
<feature type="transmembrane region" description="Helical" evidence="4">
    <location>
        <begin position="364"/>
        <end position="385"/>
    </location>
</feature>
<reference evidence="6 7" key="1">
    <citation type="journal article" date="2015" name="Genome Announc.">
        <title>Genome Assemblies of Three Soil-Associated Devosia species: D. insulae, D. limi, and D. soli.</title>
        <authorList>
            <person name="Hassan Y.I."/>
            <person name="Lepp D."/>
            <person name="Zhou T."/>
        </authorList>
    </citation>
    <scope>NUCLEOTIDE SEQUENCE [LARGE SCALE GENOMIC DNA]</scope>
    <source>
        <strain evidence="6 7">DS-56</strain>
    </source>
</reference>
<dbReference type="PANTHER" id="PTHR11360">
    <property type="entry name" value="MONOCARBOXYLATE TRANSPORTER"/>
    <property type="match status" value="1"/>
</dbReference>
<keyword evidence="3 4" id="KW-0472">Membrane</keyword>
<feature type="transmembrane region" description="Helical" evidence="4">
    <location>
        <begin position="299"/>
        <end position="317"/>
    </location>
</feature>
<protein>
    <recommendedName>
        <fullName evidence="5">Major facilitator superfamily (MFS) profile domain-containing protein</fullName>
    </recommendedName>
</protein>
<dbReference type="Gene3D" id="1.20.1250.20">
    <property type="entry name" value="MFS general substrate transporter like domains"/>
    <property type="match status" value="1"/>
</dbReference>
<feature type="transmembrane region" description="Helical" evidence="4">
    <location>
        <begin position="245"/>
        <end position="263"/>
    </location>
</feature>
<feature type="transmembrane region" description="Helical" evidence="4">
    <location>
        <begin position="103"/>
        <end position="125"/>
    </location>
</feature>
<feature type="transmembrane region" description="Helical" evidence="4">
    <location>
        <begin position="338"/>
        <end position="358"/>
    </location>
</feature>
<evidence type="ECO:0000256" key="4">
    <source>
        <dbReference type="SAM" id="Phobius"/>
    </source>
</evidence>
<dbReference type="OrthoDB" id="7200137at2"/>
<evidence type="ECO:0000259" key="5">
    <source>
        <dbReference type="PROSITE" id="PS50850"/>
    </source>
</evidence>
<dbReference type="SUPFAM" id="SSF103473">
    <property type="entry name" value="MFS general substrate transporter"/>
    <property type="match status" value="1"/>
</dbReference>
<dbReference type="RefSeq" id="WP_069909651.1">
    <property type="nucleotide sequence ID" value="NZ_LAJE02000167.1"/>
</dbReference>